<dbReference type="AlphaFoldDB" id="A0A6S6SMT0"/>
<comment type="similarity">
    <text evidence="1 4 7">Belongs to the tRNA pseudouridine synthase TruA family.</text>
</comment>
<evidence type="ECO:0000259" key="8">
    <source>
        <dbReference type="Pfam" id="PF01416"/>
    </source>
</evidence>
<dbReference type="GO" id="GO:0016829">
    <property type="term" value="F:lyase activity"/>
    <property type="evidence" value="ECO:0007669"/>
    <property type="project" value="UniProtKB-KW"/>
</dbReference>
<dbReference type="InterPro" id="IPR020095">
    <property type="entry name" value="PsdUridine_synth_TruA_C"/>
</dbReference>
<evidence type="ECO:0000256" key="3">
    <source>
        <dbReference type="ARBA" id="ARBA00023235"/>
    </source>
</evidence>
<evidence type="ECO:0000256" key="2">
    <source>
        <dbReference type="ARBA" id="ARBA00022694"/>
    </source>
</evidence>
<evidence type="ECO:0000313" key="9">
    <source>
        <dbReference type="EMBL" id="CAA6809809.1"/>
    </source>
</evidence>
<dbReference type="InterPro" id="IPR020094">
    <property type="entry name" value="TruA/RsuA/RluB/E/F_N"/>
</dbReference>
<dbReference type="Gene3D" id="3.30.70.580">
    <property type="entry name" value="Pseudouridine synthase I, catalytic domain, N-terminal subdomain"/>
    <property type="match status" value="1"/>
</dbReference>
<gene>
    <name evidence="4" type="primary">truA</name>
    <name evidence="9" type="ORF">HELGO_WM13191</name>
</gene>
<protein>
    <recommendedName>
        <fullName evidence="4">tRNA pseudouridine synthase A</fullName>
        <ecNumber evidence="4">5.4.99.12</ecNumber>
    </recommendedName>
    <alternativeName>
        <fullName evidence="4">tRNA pseudouridine(38-40) synthase</fullName>
    </alternativeName>
    <alternativeName>
        <fullName evidence="4">tRNA pseudouridylate synthase I</fullName>
    </alternativeName>
    <alternativeName>
        <fullName evidence="4">tRNA-uridine isomerase I</fullName>
    </alternativeName>
</protein>
<feature type="binding site" evidence="4 6">
    <location>
        <position position="110"/>
    </location>
    <ligand>
        <name>substrate</name>
    </ligand>
</feature>
<dbReference type="Gene3D" id="3.30.70.660">
    <property type="entry name" value="Pseudouridine synthase I, catalytic domain, C-terminal subdomain"/>
    <property type="match status" value="1"/>
</dbReference>
<evidence type="ECO:0000256" key="7">
    <source>
        <dbReference type="RuleBase" id="RU003792"/>
    </source>
</evidence>
<dbReference type="GO" id="GO:0031119">
    <property type="term" value="P:tRNA pseudouridine synthesis"/>
    <property type="evidence" value="ECO:0007669"/>
    <property type="project" value="UniProtKB-UniRule"/>
</dbReference>
<name>A0A6S6SMT0_9GAMM</name>
<dbReference type="HAMAP" id="MF_00171">
    <property type="entry name" value="TruA"/>
    <property type="match status" value="1"/>
</dbReference>
<feature type="active site" description="Nucleophile" evidence="4 5">
    <location>
        <position position="52"/>
    </location>
</feature>
<evidence type="ECO:0000256" key="6">
    <source>
        <dbReference type="PIRSR" id="PIRSR001430-2"/>
    </source>
</evidence>
<dbReference type="InterPro" id="IPR020103">
    <property type="entry name" value="PsdUridine_synth_cat_dom_sf"/>
</dbReference>
<dbReference type="PANTHER" id="PTHR11142">
    <property type="entry name" value="PSEUDOURIDYLATE SYNTHASE"/>
    <property type="match status" value="1"/>
</dbReference>
<reference evidence="9" key="1">
    <citation type="submission" date="2020-01" db="EMBL/GenBank/DDBJ databases">
        <authorList>
            <person name="Meier V. D."/>
            <person name="Meier V D."/>
        </authorList>
    </citation>
    <scope>NUCLEOTIDE SEQUENCE</scope>
    <source>
        <strain evidence="9">HLG_WM_MAG_07</strain>
    </source>
</reference>
<dbReference type="FunFam" id="3.30.70.580:FF:000001">
    <property type="entry name" value="tRNA pseudouridine synthase A"/>
    <property type="match status" value="1"/>
</dbReference>
<dbReference type="NCBIfam" id="TIGR00071">
    <property type="entry name" value="hisT_truA"/>
    <property type="match status" value="1"/>
</dbReference>
<comment type="catalytic activity">
    <reaction evidence="4 7">
        <text>uridine(38/39/40) in tRNA = pseudouridine(38/39/40) in tRNA</text>
        <dbReference type="Rhea" id="RHEA:22376"/>
        <dbReference type="Rhea" id="RHEA-COMP:10085"/>
        <dbReference type="Rhea" id="RHEA-COMP:10087"/>
        <dbReference type="ChEBI" id="CHEBI:65314"/>
        <dbReference type="ChEBI" id="CHEBI:65315"/>
        <dbReference type="EC" id="5.4.99.12"/>
    </reaction>
</comment>
<proteinExistence type="inferred from homology"/>
<dbReference type="InterPro" id="IPR001406">
    <property type="entry name" value="PsdUridine_synth_TruA"/>
</dbReference>
<dbReference type="GO" id="GO:0160147">
    <property type="term" value="F:tRNA pseudouridine(38-40) synthase activity"/>
    <property type="evidence" value="ECO:0007669"/>
    <property type="project" value="UniProtKB-EC"/>
</dbReference>
<feature type="domain" description="Pseudouridine synthase I TruA alpha/beta" evidence="8">
    <location>
        <begin position="143"/>
        <end position="245"/>
    </location>
</feature>
<comment type="subunit">
    <text evidence="4">Homodimer.</text>
</comment>
<feature type="domain" description="Pseudouridine synthase I TruA alpha/beta" evidence="8">
    <location>
        <begin position="6"/>
        <end position="103"/>
    </location>
</feature>
<accession>A0A6S6SMT0</accession>
<sequence length="260" mass="29014">MMKLAACIEYAGTNYCGWQRLSHATAVQNKVEAVLSKVANEPIEVTCAGRTDSGVHAFGQVIHFETNAVRATKGWMLGCNSNLPDDIAVRWIQTVDEDFHARFSATSREYRYVILNHRARPAILDNKVGWVYHELDAEKMHEAAQALLGEQNFSSFRASGCQAKHAMRNVELITVHRSQDFIYIDIKANAFLHHMVRNIVGSLILVGQGGQSIGWMGELLRVQNRNLAGPTAAASGLYFVRANYPENFALPNERRLPVFG</sequence>
<keyword evidence="3 4" id="KW-0413">Isomerase</keyword>
<dbReference type="EC" id="5.4.99.12" evidence="4"/>
<dbReference type="GO" id="GO:0003723">
    <property type="term" value="F:RNA binding"/>
    <property type="evidence" value="ECO:0007669"/>
    <property type="project" value="InterPro"/>
</dbReference>
<evidence type="ECO:0000256" key="5">
    <source>
        <dbReference type="PIRSR" id="PIRSR001430-1"/>
    </source>
</evidence>
<dbReference type="Pfam" id="PF01416">
    <property type="entry name" value="PseudoU_synth_1"/>
    <property type="match status" value="2"/>
</dbReference>
<dbReference type="SUPFAM" id="SSF55120">
    <property type="entry name" value="Pseudouridine synthase"/>
    <property type="match status" value="1"/>
</dbReference>
<keyword evidence="2 4" id="KW-0819">tRNA processing</keyword>
<dbReference type="EMBL" id="CACVAY010000040">
    <property type="protein sequence ID" value="CAA6809809.1"/>
    <property type="molecule type" value="Genomic_DNA"/>
</dbReference>
<comment type="caution">
    <text evidence="4">Lacks conserved residue(s) required for the propagation of feature annotation.</text>
</comment>
<comment type="function">
    <text evidence="4">Formation of pseudouridine at positions 38, 39 and 40 in the anticodon stem and loop of transfer RNAs.</text>
</comment>
<dbReference type="CDD" id="cd02570">
    <property type="entry name" value="PseudoU_synth_EcTruA"/>
    <property type="match status" value="1"/>
</dbReference>
<evidence type="ECO:0000256" key="1">
    <source>
        <dbReference type="ARBA" id="ARBA00009375"/>
    </source>
</evidence>
<evidence type="ECO:0000256" key="4">
    <source>
        <dbReference type="HAMAP-Rule" id="MF_00171"/>
    </source>
</evidence>
<dbReference type="PIRSF" id="PIRSF001430">
    <property type="entry name" value="tRNA_psdUrid_synth"/>
    <property type="match status" value="1"/>
</dbReference>
<dbReference type="PANTHER" id="PTHR11142:SF0">
    <property type="entry name" value="TRNA PSEUDOURIDINE SYNTHASE-LIKE 1"/>
    <property type="match status" value="1"/>
</dbReference>
<dbReference type="InterPro" id="IPR020097">
    <property type="entry name" value="PsdUridine_synth_TruA_a/b_dom"/>
</dbReference>
<organism evidence="9">
    <name type="scientific">uncultured Thiotrichaceae bacterium</name>
    <dbReference type="NCBI Taxonomy" id="298394"/>
    <lineage>
        <taxon>Bacteria</taxon>
        <taxon>Pseudomonadati</taxon>
        <taxon>Pseudomonadota</taxon>
        <taxon>Gammaproteobacteria</taxon>
        <taxon>Thiotrichales</taxon>
        <taxon>Thiotrichaceae</taxon>
        <taxon>environmental samples</taxon>
    </lineage>
</organism>
<keyword evidence="9" id="KW-0456">Lyase</keyword>